<dbReference type="Proteomes" id="UP001438707">
    <property type="component" value="Unassembled WGS sequence"/>
</dbReference>
<proteinExistence type="predicted"/>
<feature type="region of interest" description="Disordered" evidence="1">
    <location>
        <begin position="233"/>
        <end position="252"/>
    </location>
</feature>
<evidence type="ECO:0000256" key="1">
    <source>
        <dbReference type="SAM" id="MobiDB-lite"/>
    </source>
</evidence>
<evidence type="ECO:0000313" key="2">
    <source>
        <dbReference type="EMBL" id="KAK9830721.1"/>
    </source>
</evidence>
<feature type="compositionally biased region" description="Low complexity" evidence="1">
    <location>
        <begin position="184"/>
        <end position="194"/>
    </location>
</feature>
<comment type="caution">
    <text evidence="2">The sequence shown here is derived from an EMBL/GenBank/DDBJ whole genome shotgun (WGS) entry which is preliminary data.</text>
</comment>
<protein>
    <submittedName>
        <fullName evidence="2">Uncharacterized protein</fullName>
    </submittedName>
</protein>
<reference evidence="2 3" key="1">
    <citation type="journal article" date="2024" name="Nat. Commun.">
        <title>Phylogenomics reveals the evolutionary origins of lichenization in chlorophyte algae.</title>
        <authorList>
            <person name="Puginier C."/>
            <person name="Libourel C."/>
            <person name="Otte J."/>
            <person name="Skaloud P."/>
            <person name="Haon M."/>
            <person name="Grisel S."/>
            <person name="Petersen M."/>
            <person name="Berrin J.G."/>
            <person name="Delaux P.M."/>
            <person name="Dal Grande F."/>
            <person name="Keller J."/>
        </authorList>
    </citation>
    <scope>NUCLEOTIDE SEQUENCE [LARGE SCALE GENOMIC DNA]</scope>
    <source>
        <strain evidence="2 3">SAG 2145</strain>
    </source>
</reference>
<organism evidence="2 3">
    <name type="scientific">Apatococcus lobatus</name>
    <dbReference type="NCBI Taxonomy" id="904363"/>
    <lineage>
        <taxon>Eukaryota</taxon>
        <taxon>Viridiplantae</taxon>
        <taxon>Chlorophyta</taxon>
        <taxon>core chlorophytes</taxon>
        <taxon>Trebouxiophyceae</taxon>
        <taxon>Chlorellales</taxon>
        <taxon>Chlorellaceae</taxon>
        <taxon>Apatococcus</taxon>
    </lineage>
</organism>
<dbReference type="AlphaFoldDB" id="A0AAW1RB58"/>
<keyword evidence="3" id="KW-1185">Reference proteome</keyword>
<accession>A0AAW1RB58</accession>
<sequence>MLTDPNNPDRWSARRRRRTLQMADNQRRSRRPRNRKEDPDFVFIADADMPRLRTLDDGYEAAVAASLASSRQQSPSPRAKHRAYTSLNAHAIDSKAHHLDPTPFTRELGLLPSCKRRRSVCEAALAQQCEDSEQLHDSFSEADDFNSQHETGAAAAEGNKAAAWRDITSSVSSPEKLGTGKTPLQDASDQSSTDQLLLLSKQHNAAIQLKHASASGHKQQLRVGRPPKALSKAALISRSFRRKGTPHRSSPF</sequence>
<feature type="region of interest" description="Disordered" evidence="1">
    <location>
        <begin position="1"/>
        <end position="40"/>
    </location>
</feature>
<dbReference type="EMBL" id="JALJOS010000015">
    <property type="protein sequence ID" value="KAK9830721.1"/>
    <property type="molecule type" value="Genomic_DNA"/>
</dbReference>
<feature type="region of interest" description="Disordered" evidence="1">
    <location>
        <begin position="170"/>
        <end position="194"/>
    </location>
</feature>
<gene>
    <name evidence="2" type="ORF">WJX74_004133</name>
</gene>
<evidence type="ECO:0000313" key="3">
    <source>
        <dbReference type="Proteomes" id="UP001438707"/>
    </source>
</evidence>
<name>A0AAW1RB58_9CHLO</name>